<sequence>MALLVSTALMITLSPGSVSTMSEAPLAASVASATAIPISAFFKAGASFTPSPVIPQINTDQGKLRQIHQLSQSTHQQEVLQLIHPCVHRAKKKKGNTLVLGARPAISAAAAFPALFSSMKLIVELITSRQTIPTKSCQSGGFPPPLASAIAIIAAASMTHDKGFHINPRNLRNLLSCVKQNKRKYRWPSGSEATSKVRLQIKAVCSNRVYLLLFQFVWSENFKPGGSFICGQTFTVTFQLLKHLFDSGTI</sequence>
<keyword evidence="3" id="KW-1185">Reference proteome</keyword>
<dbReference type="EMBL" id="LEKV01006543">
    <property type="protein sequence ID" value="KVH72628.1"/>
    <property type="molecule type" value="Genomic_DNA"/>
</dbReference>
<reference evidence="2 3" key="1">
    <citation type="journal article" date="2016" name="Sci. Rep.">
        <title>The genome sequence of the outbreeding globe artichoke constructed de novo incorporating a phase-aware low-pass sequencing strategy of F1 progeny.</title>
        <authorList>
            <person name="Scaglione D."/>
            <person name="Reyes-Chin-Wo S."/>
            <person name="Acquadro A."/>
            <person name="Froenicke L."/>
            <person name="Portis E."/>
            <person name="Beitel C."/>
            <person name="Tirone M."/>
            <person name="Mauro R."/>
            <person name="Lo Monaco A."/>
            <person name="Mauromicale G."/>
            <person name="Faccioli P."/>
            <person name="Cattivelli L."/>
            <person name="Rieseberg L."/>
            <person name="Michelmore R."/>
            <person name="Lanteri S."/>
        </authorList>
    </citation>
    <scope>NUCLEOTIDE SEQUENCE [LARGE SCALE GENOMIC DNA]</scope>
    <source>
        <strain evidence="2">2C</strain>
    </source>
</reference>
<comment type="caution">
    <text evidence="2">The sequence shown here is derived from an EMBL/GenBank/DDBJ whole genome shotgun (WGS) entry which is preliminary data.</text>
</comment>
<evidence type="ECO:0000256" key="1">
    <source>
        <dbReference type="SAM" id="SignalP"/>
    </source>
</evidence>
<proteinExistence type="predicted"/>
<feature type="chain" id="PRO_5007118495" evidence="1">
    <location>
        <begin position="21"/>
        <end position="250"/>
    </location>
</feature>
<dbReference type="AlphaFoldDB" id="A0A103WHX6"/>
<evidence type="ECO:0000313" key="2">
    <source>
        <dbReference type="EMBL" id="KVH72628.1"/>
    </source>
</evidence>
<protein>
    <submittedName>
        <fullName evidence="2">Uncharacterized protein</fullName>
    </submittedName>
</protein>
<dbReference type="Gramene" id="KVH72628">
    <property type="protein sequence ID" value="KVH72628"/>
    <property type="gene ID" value="Ccrd_025584"/>
</dbReference>
<dbReference type="Proteomes" id="UP000243975">
    <property type="component" value="Unassembled WGS sequence"/>
</dbReference>
<evidence type="ECO:0000313" key="3">
    <source>
        <dbReference type="Proteomes" id="UP000243975"/>
    </source>
</evidence>
<accession>A0A103WHX6</accession>
<organism evidence="2 3">
    <name type="scientific">Cynara cardunculus var. scolymus</name>
    <name type="common">Globe artichoke</name>
    <name type="synonym">Cynara scolymus</name>
    <dbReference type="NCBI Taxonomy" id="59895"/>
    <lineage>
        <taxon>Eukaryota</taxon>
        <taxon>Viridiplantae</taxon>
        <taxon>Streptophyta</taxon>
        <taxon>Embryophyta</taxon>
        <taxon>Tracheophyta</taxon>
        <taxon>Spermatophyta</taxon>
        <taxon>Magnoliopsida</taxon>
        <taxon>eudicotyledons</taxon>
        <taxon>Gunneridae</taxon>
        <taxon>Pentapetalae</taxon>
        <taxon>asterids</taxon>
        <taxon>campanulids</taxon>
        <taxon>Asterales</taxon>
        <taxon>Asteraceae</taxon>
        <taxon>Carduoideae</taxon>
        <taxon>Cardueae</taxon>
        <taxon>Carduinae</taxon>
        <taxon>Cynara</taxon>
    </lineage>
</organism>
<gene>
    <name evidence="2" type="ORF">Ccrd_025584</name>
</gene>
<name>A0A103WHX6_CYNCS</name>
<keyword evidence="1" id="KW-0732">Signal</keyword>
<feature type="signal peptide" evidence="1">
    <location>
        <begin position="1"/>
        <end position="20"/>
    </location>
</feature>